<dbReference type="PANTHER" id="PTHR46148:SF60">
    <property type="entry name" value="CHROMO DOMAIN-CONTAINING PROTEIN"/>
    <property type="match status" value="1"/>
</dbReference>
<gene>
    <name evidence="1" type="ORF">GN138_15900</name>
</gene>
<comment type="caution">
    <text evidence="1">The sequence shown here is derived from an EMBL/GenBank/DDBJ whole genome shotgun (WGS) entry which is preliminary data.</text>
</comment>
<keyword evidence="2" id="KW-1185">Reference proteome</keyword>
<organism evidence="1 2">
    <name type="scientific">Winogradskyella endarachnes</name>
    <dbReference type="NCBI Taxonomy" id="2681965"/>
    <lineage>
        <taxon>Bacteria</taxon>
        <taxon>Pseudomonadati</taxon>
        <taxon>Bacteroidota</taxon>
        <taxon>Flavobacteriia</taxon>
        <taxon>Flavobacteriales</taxon>
        <taxon>Flavobacteriaceae</taxon>
        <taxon>Winogradskyella</taxon>
    </lineage>
</organism>
<evidence type="ECO:0008006" key="3">
    <source>
        <dbReference type="Google" id="ProtNLM"/>
    </source>
</evidence>
<sequence length="86" mass="10541">MHNVFHISVLRPYKPDYKHVIEYEPLQFEKDLSYEEVPIQIVDRKEQVLRNKVIPSVKVIWRNHNAEEATWELEEKMMKEYPELFV</sequence>
<evidence type="ECO:0000313" key="1">
    <source>
        <dbReference type="EMBL" id="MUU79926.1"/>
    </source>
</evidence>
<accession>A0A6L6UEK7</accession>
<dbReference type="EMBL" id="WOWS01000034">
    <property type="protein sequence ID" value="MUU79926.1"/>
    <property type="molecule type" value="Genomic_DNA"/>
</dbReference>
<proteinExistence type="predicted"/>
<name>A0A6L6UEK7_9FLAO</name>
<dbReference type="AlphaFoldDB" id="A0A6L6UEK7"/>
<reference evidence="1 2" key="1">
    <citation type="submission" date="2019-12" db="EMBL/GenBank/DDBJ databases">
        <authorList>
            <person name="Li J."/>
        </authorList>
    </citation>
    <scope>NUCLEOTIDE SEQUENCE [LARGE SCALE GENOMIC DNA]</scope>
    <source>
        <strain evidence="1 2">HL2-2</strain>
    </source>
</reference>
<dbReference type="Proteomes" id="UP000478208">
    <property type="component" value="Unassembled WGS sequence"/>
</dbReference>
<protein>
    <recommendedName>
        <fullName evidence="3">Chromo domain-containing protein</fullName>
    </recommendedName>
</protein>
<dbReference type="PANTHER" id="PTHR46148">
    <property type="entry name" value="CHROMO DOMAIN-CONTAINING PROTEIN"/>
    <property type="match status" value="1"/>
</dbReference>
<evidence type="ECO:0000313" key="2">
    <source>
        <dbReference type="Proteomes" id="UP000478208"/>
    </source>
</evidence>